<dbReference type="EMBL" id="MU266422">
    <property type="protein sequence ID" value="KAH7924533.1"/>
    <property type="molecule type" value="Genomic_DNA"/>
</dbReference>
<keyword evidence="2" id="KW-1185">Reference proteome</keyword>
<name>A0ACB8BJ21_9AGAM</name>
<proteinExistence type="predicted"/>
<sequence length="247" mass="27470">MSLSPQAQVISDIRIVRSTSFCSYVLLVWDFFLTIEDEITYIWGSPRSAVKILYLCNRYGNLLMQPISLAQTTGLLNINESSVCGLMDRLTNTHQVCLAYVWIRSLGQFLSYGSVHILILLRAWVLSGRGRNATIGLFAAFMVYFVSCLALMIYALGAHRVGTPFLGLVDVFSLVFQRPLNFMANSICLALINITGQRLAIGLRQMYVCKKDLTPSELSKEVREQLAGLSLLSAAEEPAHELEPVAP</sequence>
<protein>
    <submittedName>
        <fullName evidence="1">Uncharacterized protein</fullName>
    </submittedName>
</protein>
<comment type="caution">
    <text evidence="1">The sequence shown here is derived from an EMBL/GenBank/DDBJ whole genome shotgun (WGS) entry which is preliminary data.</text>
</comment>
<gene>
    <name evidence="1" type="ORF">BV22DRAFT_1013153</name>
</gene>
<evidence type="ECO:0000313" key="1">
    <source>
        <dbReference type="EMBL" id="KAH7924533.1"/>
    </source>
</evidence>
<evidence type="ECO:0000313" key="2">
    <source>
        <dbReference type="Proteomes" id="UP000790709"/>
    </source>
</evidence>
<organism evidence="1 2">
    <name type="scientific">Leucogyrophana mollusca</name>
    <dbReference type="NCBI Taxonomy" id="85980"/>
    <lineage>
        <taxon>Eukaryota</taxon>
        <taxon>Fungi</taxon>
        <taxon>Dikarya</taxon>
        <taxon>Basidiomycota</taxon>
        <taxon>Agaricomycotina</taxon>
        <taxon>Agaricomycetes</taxon>
        <taxon>Agaricomycetidae</taxon>
        <taxon>Boletales</taxon>
        <taxon>Boletales incertae sedis</taxon>
        <taxon>Leucogyrophana</taxon>
    </lineage>
</organism>
<reference evidence="1" key="1">
    <citation type="journal article" date="2021" name="New Phytol.">
        <title>Evolutionary innovations through gain and loss of genes in the ectomycorrhizal Boletales.</title>
        <authorList>
            <person name="Wu G."/>
            <person name="Miyauchi S."/>
            <person name="Morin E."/>
            <person name="Kuo A."/>
            <person name="Drula E."/>
            <person name="Varga T."/>
            <person name="Kohler A."/>
            <person name="Feng B."/>
            <person name="Cao Y."/>
            <person name="Lipzen A."/>
            <person name="Daum C."/>
            <person name="Hundley H."/>
            <person name="Pangilinan J."/>
            <person name="Johnson J."/>
            <person name="Barry K."/>
            <person name="LaButti K."/>
            <person name="Ng V."/>
            <person name="Ahrendt S."/>
            <person name="Min B."/>
            <person name="Choi I.G."/>
            <person name="Park H."/>
            <person name="Plett J.M."/>
            <person name="Magnuson J."/>
            <person name="Spatafora J.W."/>
            <person name="Nagy L.G."/>
            <person name="Henrissat B."/>
            <person name="Grigoriev I.V."/>
            <person name="Yang Z.L."/>
            <person name="Xu J."/>
            <person name="Martin F.M."/>
        </authorList>
    </citation>
    <scope>NUCLEOTIDE SEQUENCE</scope>
    <source>
        <strain evidence="1">KUC20120723A-06</strain>
    </source>
</reference>
<accession>A0ACB8BJ21</accession>
<dbReference type="Proteomes" id="UP000790709">
    <property type="component" value="Unassembled WGS sequence"/>
</dbReference>